<proteinExistence type="predicted"/>
<evidence type="ECO:0000259" key="2">
    <source>
        <dbReference type="Pfam" id="PF12773"/>
    </source>
</evidence>
<evidence type="ECO:0000256" key="1">
    <source>
        <dbReference type="SAM" id="Phobius"/>
    </source>
</evidence>
<evidence type="ECO:0000313" key="4">
    <source>
        <dbReference type="Proteomes" id="UP000239867"/>
    </source>
</evidence>
<feature type="domain" description="DZANK-type" evidence="2">
    <location>
        <begin position="22"/>
        <end position="106"/>
    </location>
</feature>
<reference evidence="3 4" key="1">
    <citation type="journal article" date="2018" name="MBio">
        <title>Insights into the evolution of host association through the isolation and characterization of a novel human periodontal pathobiont, Desulfobulbus oralis.</title>
        <authorList>
            <person name="Cross K.L."/>
            <person name="Chirania P."/>
            <person name="Xiong W."/>
            <person name="Beall C.J."/>
            <person name="Elkins J.G."/>
            <person name="Giannone R.J."/>
            <person name="Griffen A.L."/>
            <person name="Guss A.M."/>
            <person name="Hettich R.L."/>
            <person name="Joshi S.S."/>
            <person name="Mokrzan E.M."/>
            <person name="Martin R.K."/>
            <person name="Zhulin I.B."/>
            <person name="Leys E.J."/>
            <person name="Podar M."/>
        </authorList>
    </citation>
    <scope>NUCLEOTIDE SEQUENCE [LARGE SCALE GENOMIC DNA]</scope>
    <source>
        <strain evidence="3 4">ORNL</strain>
    </source>
</reference>
<dbReference type="InterPro" id="IPR025874">
    <property type="entry name" value="DZR"/>
</dbReference>
<name>A0A2L1GQ50_9BACT</name>
<keyword evidence="1" id="KW-0812">Transmembrane</keyword>
<dbReference type="Proteomes" id="UP000239867">
    <property type="component" value="Chromosome"/>
</dbReference>
<dbReference type="EMBL" id="CP021255">
    <property type="protein sequence ID" value="AVD71803.1"/>
    <property type="molecule type" value="Genomic_DNA"/>
</dbReference>
<gene>
    <name evidence="3" type="ORF">CAY53_10285</name>
</gene>
<accession>A0A2L1GQ50</accession>
<keyword evidence="1" id="KW-0472">Membrane</keyword>
<dbReference type="OrthoDB" id="9764015at2"/>
<keyword evidence="4" id="KW-1185">Reference proteome</keyword>
<feature type="transmembrane region" description="Helical" evidence="1">
    <location>
        <begin position="132"/>
        <end position="155"/>
    </location>
</feature>
<keyword evidence="1" id="KW-1133">Transmembrane helix</keyword>
<dbReference type="AlphaFoldDB" id="A0A2L1GQ50"/>
<protein>
    <recommendedName>
        <fullName evidence="2">DZANK-type domain-containing protein</fullName>
    </recommendedName>
</protein>
<sequence length="263" mass="27793">MKRPPILLTGRGQQEGKAMRTCPQCGVDIPGRALICPDCGAHGSGAAIMDEQGPLPATQREAADLLARMASVSSAGARPRGEEPPGLCPACQGRLAPNAAFCPHCGEPLGNDRQRRPPHGPVPPRSRLLKTLLGTGCGCLCLLLFFAALAIFSFLGGTKKEVPDPAGPEHAGQEAGGQFTVTGHAYACVALDDYRALARVDQNGDPEKLREDMHMQLAMGKCRVLPLGALVFAREASPADKALRVHLAQDPALWWTGVKMLTP</sequence>
<dbReference type="RefSeq" id="WP_104937034.1">
    <property type="nucleotide sequence ID" value="NZ_CP021255.1"/>
</dbReference>
<evidence type="ECO:0000313" key="3">
    <source>
        <dbReference type="EMBL" id="AVD71803.1"/>
    </source>
</evidence>
<dbReference type="KEGG" id="deo:CAY53_10285"/>
<dbReference type="Pfam" id="PF12773">
    <property type="entry name" value="DZR"/>
    <property type="match status" value="1"/>
</dbReference>
<organism evidence="3 4">
    <name type="scientific">Desulfobulbus oralis</name>
    <dbReference type="NCBI Taxonomy" id="1986146"/>
    <lineage>
        <taxon>Bacteria</taxon>
        <taxon>Pseudomonadati</taxon>
        <taxon>Thermodesulfobacteriota</taxon>
        <taxon>Desulfobulbia</taxon>
        <taxon>Desulfobulbales</taxon>
        <taxon>Desulfobulbaceae</taxon>
        <taxon>Desulfobulbus</taxon>
    </lineage>
</organism>